<accession>A0A6C0LHV7</accession>
<sequence>MDTVYDNINKWKIGLEILYMDILSYRQNIDNVMEYESSTEIKKELKELDKKFKNIYKIEPKSFSFDTTENIFTNISKLNDFSESLKRYIEIITNDVNLKEIKSSMSDTYYKGVLASKKKLEKNKLENINMLKKIVEIIVENVSNDTILNTRIKDFETIFLTNISPMSLILFNKYVKVYKKGSSENVKMIESFLQKIFDYVLGYKNEKLNESMFSNHPILMMGLTFNLNPHNSFIPVKDINKSNSILIDNHIKTSTSYTIYNLDKLLNGDYNQVKKIASINRNSVMSSRTIDNTFVEFKSKSKGIEMKESGKTTTIYESLDGNKSYRKLGSEMEYKDVEYINKGPKPRVYLYNEECMNIIKAKEDIKLKIDIQKTDTSVELDKSYNKVNDLSSMYSKLNDSKSKKISDEERIFNIYRANTYLNEIRKLNKKEDSEAIKIAFDIPLVVNLF</sequence>
<evidence type="ECO:0000313" key="1">
    <source>
        <dbReference type="EMBL" id="QHU30556.1"/>
    </source>
</evidence>
<proteinExistence type="predicted"/>
<dbReference type="EMBL" id="MN740509">
    <property type="protein sequence ID" value="QHU30556.1"/>
    <property type="molecule type" value="Genomic_DNA"/>
</dbReference>
<name>A0A6C0LHV7_9ZZZZ</name>
<organism evidence="1">
    <name type="scientific">viral metagenome</name>
    <dbReference type="NCBI Taxonomy" id="1070528"/>
    <lineage>
        <taxon>unclassified sequences</taxon>
        <taxon>metagenomes</taxon>
        <taxon>organismal metagenomes</taxon>
    </lineage>
</organism>
<dbReference type="AlphaFoldDB" id="A0A6C0LHV7"/>
<reference evidence="1" key="1">
    <citation type="journal article" date="2020" name="Nature">
        <title>Giant virus diversity and host interactions through global metagenomics.</title>
        <authorList>
            <person name="Schulz F."/>
            <person name="Roux S."/>
            <person name="Paez-Espino D."/>
            <person name="Jungbluth S."/>
            <person name="Walsh D.A."/>
            <person name="Denef V.J."/>
            <person name="McMahon K.D."/>
            <person name="Konstantinidis K.T."/>
            <person name="Eloe-Fadrosh E.A."/>
            <person name="Kyrpides N.C."/>
            <person name="Woyke T."/>
        </authorList>
    </citation>
    <scope>NUCLEOTIDE SEQUENCE</scope>
    <source>
        <strain evidence="1">GVMAG-M-3300027833-19</strain>
    </source>
</reference>
<protein>
    <submittedName>
        <fullName evidence="1">Uncharacterized protein</fullName>
    </submittedName>
</protein>